<dbReference type="PANTHER" id="PTHR43283">
    <property type="entry name" value="BETA-LACTAMASE-RELATED"/>
    <property type="match status" value="1"/>
</dbReference>
<dbReference type="InterPro" id="IPR001466">
    <property type="entry name" value="Beta-lactam-related"/>
</dbReference>
<keyword evidence="5" id="KW-1185">Reference proteome</keyword>
<proteinExistence type="predicted"/>
<dbReference type="InterPro" id="IPR050789">
    <property type="entry name" value="Diverse_Enzym_Activities"/>
</dbReference>
<evidence type="ECO:0000256" key="1">
    <source>
        <dbReference type="ARBA" id="ARBA00022801"/>
    </source>
</evidence>
<gene>
    <name evidence="4" type="ORF">BDK92_0391</name>
</gene>
<dbReference type="Proteomes" id="UP000277671">
    <property type="component" value="Unassembled WGS sequence"/>
</dbReference>
<dbReference type="GO" id="GO:0016787">
    <property type="term" value="F:hydrolase activity"/>
    <property type="evidence" value="ECO:0007669"/>
    <property type="project" value="UniProtKB-KW"/>
</dbReference>
<feature type="region of interest" description="Disordered" evidence="2">
    <location>
        <begin position="70"/>
        <end position="121"/>
    </location>
</feature>
<keyword evidence="1" id="KW-0378">Hydrolase</keyword>
<name>A0A495JDM7_9ACTN</name>
<dbReference type="Gene3D" id="3.40.710.10">
    <property type="entry name" value="DD-peptidase/beta-lactamase superfamily"/>
    <property type="match status" value="1"/>
</dbReference>
<dbReference type="EMBL" id="RBKT01000001">
    <property type="protein sequence ID" value="RKR86169.1"/>
    <property type="molecule type" value="Genomic_DNA"/>
</dbReference>
<organism evidence="4 5">
    <name type="scientific">Micromonospora pisi</name>
    <dbReference type="NCBI Taxonomy" id="589240"/>
    <lineage>
        <taxon>Bacteria</taxon>
        <taxon>Bacillati</taxon>
        <taxon>Actinomycetota</taxon>
        <taxon>Actinomycetes</taxon>
        <taxon>Micromonosporales</taxon>
        <taxon>Micromonosporaceae</taxon>
        <taxon>Micromonospora</taxon>
    </lineage>
</organism>
<accession>A0A495JDM7</accession>
<dbReference type="SUPFAM" id="SSF56601">
    <property type="entry name" value="beta-lactamase/transpeptidase-like"/>
    <property type="match status" value="1"/>
</dbReference>
<reference evidence="4 5" key="1">
    <citation type="submission" date="2018-10" db="EMBL/GenBank/DDBJ databases">
        <title>Sequencing the genomes of 1000 actinobacteria strains.</title>
        <authorList>
            <person name="Klenk H.-P."/>
        </authorList>
    </citation>
    <scope>NUCLEOTIDE SEQUENCE [LARGE SCALE GENOMIC DNA]</scope>
    <source>
        <strain evidence="4 5">DSM 45175</strain>
    </source>
</reference>
<evidence type="ECO:0000259" key="3">
    <source>
        <dbReference type="Pfam" id="PF00144"/>
    </source>
</evidence>
<feature type="compositionally biased region" description="Low complexity" evidence="2">
    <location>
        <begin position="95"/>
        <end position="108"/>
    </location>
</feature>
<comment type="caution">
    <text evidence="4">The sequence shown here is derived from an EMBL/GenBank/DDBJ whole genome shotgun (WGS) entry which is preliminary data.</text>
</comment>
<dbReference type="InterPro" id="IPR012338">
    <property type="entry name" value="Beta-lactam/transpept-like"/>
</dbReference>
<feature type="domain" description="Beta-lactamase-related" evidence="3">
    <location>
        <begin position="144"/>
        <end position="494"/>
    </location>
</feature>
<feature type="region of interest" description="Disordered" evidence="2">
    <location>
        <begin position="1"/>
        <end position="30"/>
    </location>
</feature>
<protein>
    <submittedName>
        <fullName evidence="4">CubicO group peptidase (Beta-lactamase class C family)</fullName>
    </submittedName>
</protein>
<sequence length="502" mass="50674">MPTGGARRPSACSPDDRKPPVNCPVGRLRPTSGGVIIAVMPVARRTLLGAGLAAATATITGCARADGADGAPGGNGTPGPSGVATDAAGNTAQLGSAPTGSPGASAPPGAGPGGAPAPADQAPYAADVSKVLQRHLPATPQTAQHSGFPGAVALVVVDGRTTVHTAVGEALRYGAGPKLLPAGQRVPMRPDSIFDLASVTKVYTAILLLQQVDKGRVDLDAPVVEYLPEFTGAGKDTITVAMLLTHTGGLPVGAKVTGLPDNTARWKAVLATPMVSGATAGGTFRYSSVGLMVAGKIVEKVTGQRLDAALKSNLTSPLGLRDTGFTPNGWLSAGAKSTRLVATDARSSRGLLRGTVHDDVANHLGGVAGHAGIFASAADLAAIGQMLLAGGTYQGRRVLAEATVRKMLTNANAGKPAVDPERPNRTSAHGLGVVLDQPWFMGRLSGARTFGHTGFAGPSLVVDPDRKLVLALLTNRAHPNWSWANPDPARAAVADVLARAVG</sequence>
<dbReference type="AlphaFoldDB" id="A0A495JDM7"/>
<feature type="compositionally biased region" description="Gly residues" evidence="2">
    <location>
        <begin position="70"/>
        <end position="79"/>
    </location>
</feature>
<dbReference type="Pfam" id="PF00144">
    <property type="entry name" value="Beta-lactamase"/>
    <property type="match status" value="1"/>
</dbReference>
<evidence type="ECO:0000313" key="5">
    <source>
        <dbReference type="Proteomes" id="UP000277671"/>
    </source>
</evidence>
<evidence type="ECO:0000256" key="2">
    <source>
        <dbReference type="SAM" id="MobiDB-lite"/>
    </source>
</evidence>
<dbReference type="PANTHER" id="PTHR43283:SF11">
    <property type="entry name" value="BETA-LACTAMASE-RELATED DOMAIN-CONTAINING PROTEIN"/>
    <property type="match status" value="1"/>
</dbReference>
<evidence type="ECO:0000313" key="4">
    <source>
        <dbReference type="EMBL" id="RKR86169.1"/>
    </source>
</evidence>